<dbReference type="GO" id="GO:0008239">
    <property type="term" value="F:dipeptidyl-peptidase activity"/>
    <property type="evidence" value="ECO:0007669"/>
    <property type="project" value="TreeGrafter"/>
</dbReference>
<keyword evidence="2" id="KW-0645">Protease</keyword>
<accession>G9MFM5</accession>
<comment type="similarity">
    <text evidence="1">Belongs to the peptidase S28 family.</text>
</comment>
<keyword evidence="8" id="KW-1185">Reference proteome</keyword>
<dbReference type="PANTHER" id="PTHR11010">
    <property type="entry name" value="PROTEASE S28 PRO-X CARBOXYPEPTIDASE-RELATED"/>
    <property type="match status" value="1"/>
</dbReference>
<dbReference type="AlphaFoldDB" id="G9MFM5"/>
<dbReference type="Proteomes" id="UP000007115">
    <property type="component" value="Unassembled WGS sequence"/>
</dbReference>
<protein>
    <recommendedName>
        <fullName evidence="9">Serine carboxypeptidase S28</fullName>
    </recommendedName>
</protein>
<evidence type="ECO:0000313" key="7">
    <source>
        <dbReference type="EMBL" id="EHK26774.1"/>
    </source>
</evidence>
<evidence type="ECO:0000256" key="5">
    <source>
        <dbReference type="ARBA" id="ARBA00023180"/>
    </source>
</evidence>
<dbReference type="HOGENOM" id="CLU_023630_0_0_1"/>
<organism evidence="7 8">
    <name type="scientific">Hypocrea virens (strain Gv29-8 / FGSC 10586)</name>
    <name type="common">Gliocladium virens</name>
    <name type="synonym">Trichoderma virens</name>
    <dbReference type="NCBI Taxonomy" id="413071"/>
    <lineage>
        <taxon>Eukaryota</taxon>
        <taxon>Fungi</taxon>
        <taxon>Dikarya</taxon>
        <taxon>Ascomycota</taxon>
        <taxon>Pezizomycotina</taxon>
        <taxon>Sordariomycetes</taxon>
        <taxon>Hypocreomycetidae</taxon>
        <taxon>Hypocreales</taxon>
        <taxon>Hypocreaceae</taxon>
        <taxon>Trichoderma</taxon>
    </lineage>
</organism>
<evidence type="ECO:0000256" key="6">
    <source>
        <dbReference type="SAM" id="MobiDB-lite"/>
    </source>
</evidence>
<sequence length="537" mass="60223">MHAVNLHAKPDPEQRVSAKRYEDKYPNIKAYNFSVPIDHFHNESRYEPHSSDSFPLQYWLDTSNYKPGGPVIVLHSGEFDSVERLPYLQHGIVPILTKATGGVGLIMEHRYYGNSFPVPDLTTENLRFLTTEQALADTAYFAKHIEFPGLEHLDLTAPGTPWIIYGGSYAGAFAAFTRKLYPDVYWGGISSSGVTAAVEDLWQYFEAARQYAPGDCGPTTQKITHVVDSVLFGDDRAKVRRFKEMFGLGDLDDDEFATTIIRGLYGLQSTNWDPEEDVSSLGIYCAVITSNVQLFASTTHLIPTVQNLVTQAGFESQAEDFSVRMLNYIGYVRDFVKRDLKSACKGKSVVECFSSRYASNDSSLAAGWLRSWSYQVCTQWGYFVTGSGTPKGQLPMISRAITLESASSHCERLFNITTSPDVESINKLGGFNFSYPRLAILDGLQDPWRSATPHATGLPDRKSTTSEPFMLIDWGVHHWDEFGLPEDKHIPGLPPPQVAQAHETEIEFVKAWLKEWEEENGSSSRQSDQEDEVMEEL</sequence>
<keyword evidence="3" id="KW-0732">Signal</keyword>
<dbReference type="GO" id="GO:0006508">
    <property type="term" value="P:proteolysis"/>
    <property type="evidence" value="ECO:0007669"/>
    <property type="project" value="UniProtKB-KW"/>
</dbReference>
<feature type="compositionally biased region" description="Basic and acidic residues" evidence="6">
    <location>
        <begin position="8"/>
        <end position="20"/>
    </location>
</feature>
<dbReference type="MEROPS" id="S28.004"/>
<comment type="caution">
    <text evidence="7">The sequence shown here is derived from an EMBL/GenBank/DDBJ whole genome shotgun (WGS) entry which is preliminary data.</text>
</comment>
<dbReference type="SUPFAM" id="SSF53474">
    <property type="entry name" value="alpha/beta-Hydrolases"/>
    <property type="match status" value="1"/>
</dbReference>
<dbReference type="InterPro" id="IPR008758">
    <property type="entry name" value="Peptidase_S28"/>
</dbReference>
<dbReference type="Pfam" id="PF05577">
    <property type="entry name" value="Peptidase_S28"/>
    <property type="match status" value="1"/>
</dbReference>
<evidence type="ECO:0000256" key="3">
    <source>
        <dbReference type="ARBA" id="ARBA00022729"/>
    </source>
</evidence>
<dbReference type="OMA" id="MRQWYHQ"/>
<feature type="region of interest" description="Disordered" evidence="6">
    <location>
        <begin position="518"/>
        <end position="537"/>
    </location>
</feature>
<dbReference type="RefSeq" id="XP_013960996.1">
    <property type="nucleotide sequence ID" value="XM_014105521.1"/>
</dbReference>
<evidence type="ECO:0000256" key="4">
    <source>
        <dbReference type="ARBA" id="ARBA00022801"/>
    </source>
</evidence>
<evidence type="ECO:0000256" key="2">
    <source>
        <dbReference type="ARBA" id="ARBA00022670"/>
    </source>
</evidence>
<dbReference type="eggNOG" id="KOG2182">
    <property type="taxonomic scope" value="Eukaryota"/>
</dbReference>
<dbReference type="Gene3D" id="3.40.50.1820">
    <property type="entry name" value="alpha/beta hydrolase"/>
    <property type="match status" value="2"/>
</dbReference>
<dbReference type="InParanoid" id="G9MFM5"/>
<evidence type="ECO:0008006" key="9">
    <source>
        <dbReference type="Google" id="ProtNLM"/>
    </source>
</evidence>
<dbReference type="GeneID" id="25793211"/>
<name>G9MFM5_HYPVG</name>
<keyword evidence="5" id="KW-0325">Glycoprotein</keyword>
<evidence type="ECO:0000313" key="8">
    <source>
        <dbReference type="Proteomes" id="UP000007115"/>
    </source>
</evidence>
<dbReference type="OrthoDB" id="1735038at2759"/>
<dbReference type="GO" id="GO:0070008">
    <property type="term" value="F:serine-type exopeptidase activity"/>
    <property type="evidence" value="ECO:0007669"/>
    <property type="project" value="InterPro"/>
</dbReference>
<gene>
    <name evidence="7" type="ORF">TRIVIDRAFT_33540</name>
</gene>
<evidence type="ECO:0000256" key="1">
    <source>
        <dbReference type="ARBA" id="ARBA00011079"/>
    </source>
</evidence>
<reference evidence="7 8" key="1">
    <citation type="journal article" date="2011" name="Genome Biol.">
        <title>Comparative genome sequence analysis underscores mycoparasitism as the ancestral life style of Trichoderma.</title>
        <authorList>
            <person name="Kubicek C.P."/>
            <person name="Herrera-Estrella A."/>
            <person name="Seidl-Seiboth V."/>
            <person name="Martinez D.A."/>
            <person name="Druzhinina I.S."/>
            <person name="Thon M."/>
            <person name="Zeilinger S."/>
            <person name="Casas-Flores S."/>
            <person name="Horwitz B.A."/>
            <person name="Mukherjee P.K."/>
            <person name="Mukherjee M."/>
            <person name="Kredics L."/>
            <person name="Alcaraz L.D."/>
            <person name="Aerts A."/>
            <person name="Antal Z."/>
            <person name="Atanasova L."/>
            <person name="Cervantes-Badillo M.G."/>
            <person name="Challacombe J."/>
            <person name="Chertkov O."/>
            <person name="McCluskey K."/>
            <person name="Coulpier F."/>
            <person name="Deshpande N."/>
            <person name="von Doehren H."/>
            <person name="Ebbole D.J."/>
            <person name="Esquivel-Naranjo E.U."/>
            <person name="Fekete E."/>
            <person name="Flipphi M."/>
            <person name="Glaser F."/>
            <person name="Gomez-Rodriguez E.Y."/>
            <person name="Gruber S."/>
            <person name="Han C."/>
            <person name="Henrissat B."/>
            <person name="Hermosa R."/>
            <person name="Hernandez-Onate M."/>
            <person name="Karaffa L."/>
            <person name="Kosti I."/>
            <person name="Le Crom S."/>
            <person name="Lindquist E."/>
            <person name="Lucas S."/>
            <person name="Luebeck M."/>
            <person name="Luebeck P.S."/>
            <person name="Margeot A."/>
            <person name="Metz B."/>
            <person name="Misra M."/>
            <person name="Nevalainen H."/>
            <person name="Omann M."/>
            <person name="Packer N."/>
            <person name="Perrone G."/>
            <person name="Uresti-Rivera E.E."/>
            <person name="Salamov A."/>
            <person name="Schmoll M."/>
            <person name="Seiboth B."/>
            <person name="Shapiro H."/>
            <person name="Sukno S."/>
            <person name="Tamayo-Ramos J.A."/>
            <person name="Tisch D."/>
            <person name="Wiest A."/>
            <person name="Wilkinson H.H."/>
            <person name="Zhang M."/>
            <person name="Coutinho P.M."/>
            <person name="Kenerley C.M."/>
            <person name="Monte E."/>
            <person name="Baker S.E."/>
            <person name="Grigoriev I.V."/>
        </authorList>
    </citation>
    <scope>NUCLEOTIDE SEQUENCE [LARGE SCALE GENOMIC DNA]</scope>
    <source>
        <strain evidence="8">Gv29-8 / FGSC 10586</strain>
    </source>
</reference>
<dbReference type="VEuPathDB" id="FungiDB:TRIVIDRAFT_33540"/>
<feature type="region of interest" description="Disordered" evidence="6">
    <location>
        <begin position="1"/>
        <end position="20"/>
    </location>
</feature>
<dbReference type="PANTHER" id="PTHR11010:SF117">
    <property type="entry name" value="SERINE PROTEASE 16"/>
    <property type="match status" value="1"/>
</dbReference>
<dbReference type="FunFam" id="3.40.50.1820:FF:000251">
    <property type="entry name" value="Extracelular serine carboxypeptidase, putative"/>
    <property type="match status" value="1"/>
</dbReference>
<dbReference type="InterPro" id="IPR029058">
    <property type="entry name" value="AB_hydrolase_fold"/>
</dbReference>
<proteinExistence type="inferred from homology"/>
<dbReference type="EMBL" id="ABDF02000001">
    <property type="protein sequence ID" value="EHK26774.1"/>
    <property type="molecule type" value="Genomic_DNA"/>
</dbReference>
<keyword evidence="4" id="KW-0378">Hydrolase</keyword>